<dbReference type="Proteomes" id="UP000018817">
    <property type="component" value="Unassembled WGS sequence"/>
</dbReference>
<evidence type="ECO:0000313" key="1">
    <source>
        <dbReference type="EMBL" id="ETN14626.1"/>
    </source>
</evidence>
<evidence type="ECO:0000313" key="2">
    <source>
        <dbReference type="Proteomes" id="UP000018817"/>
    </source>
</evidence>
<reference evidence="1 2" key="2">
    <citation type="submission" date="2013-11" db="EMBL/GenBank/DDBJ databases">
        <title>The Genome Sequence of Phytophthora parasitica INRA-310.</title>
        <authorList>
            <consortium name="The Broad Institute Genomics Platform"/>
            <person name="Russ C."/>
            <person name="Tyler B."/>
            <person name="Panabieres F."/>
            <person name="Shan W."/>
            <person name="Tripathy S."/>
            <person name="Grunwald N."/>
            <person name="Machado M."/>
            <person name="Johnson C.S."/>
            <person name="Arredondo F."/>
            <person name="Hong C."/>
            <person name="Coffey M."/>
            <person name="Young S.K."/>
            <person name="Zeng Q."/>
            <person name="Gargeya S."/>
            <person name="Fitzgerald M."/>
            <person name="Abouelleil A."/>
            <person name="Alvarado L."/>
            <person name="Chapman S.B."/>
            <person name="Gainer-Dewar J."/>
            <person name="Goldberg J."/>
            <person name="Griggs A."/>
            <person name="Gujja S."/>
            <person name="Hansen M."/>
            <person name="Howarth C."/>
            <person name="Imamovic A."/>
            <person name="Ireland A."/>
            <person name="Larimer J."/>
            <person name="McCowan C."/>
            <person name="Murphy C."/>
            <person name="Pearson M."/>
            <person name="Poon T.W."/>
            <person name="Priest M."/>
            <person name="Roberts A."/>
            <person name="Saif S."/>
            <person name="Shea T."/>
            <person name="Sykes S."/>
            <person name="Wortman J."/>
            <person name="Nusbaum C."/>
            <person name="Birren B."/>
        </authorList>
    </citation>
    <scope>NUCLEOTIDE SEQUENCE [LARGE SCALE GENOMIC DNA]</scope>
    <source>
        <strain evidence="1 2">INRA-310</strain>
    </source>
</reference>
<gene>
    <name evidence="1" type="ORF">PPTG_22165</name>
</gene>
<organism evidence="1 2">
    <name type="scientific">Phytophthora nicotianae (strain INRA-310)</name>
    <name type="common">Phytophthora parasitica</name>
    <dbReference type="NCBI Taxonomy" id="761204"/>
    <lineage>
        <taxon>Eukaryota</taxon>
        <taxon>Sar</taxon>
        <taxon>Stramenopiles</taxon>
        <taxon>Oomycota</taxon>
        <taxon>Peronosporomycetes</taxon>
        <taxon>Peronosporales</taxon>
        <taxon>Peronosporaceae</taxon>
        <taxon>Phytophthora</taxon>
    </lineage>
</organism>
<proteinExistence type="predicted"/>
<name>W2QNS3_PHYN3</name>
<accession>W2QNS3</accession>
<dbReference type="RefSeq" id="XP_008900307.1">
    <property type="nucleotide sequence ID" value="XM_008902059.1"/>
</dbReference>
<dbReference type="AlphaFoldDB" id="W2QNS3"/>
<sequence>MPTLGKAALHIKITARADYLRPIQKPESPEHNIL</sequence>
<dbReference type="VEuPathDB" id="FungiDB:PPTG_22165"/>
<reference evidence="2" key="1">
    <citation type="submission" date="2011-12" db="EMBL/GenBank/DDBJ databases">
        <authorList>
            <consortium name="The Broad Institute Genome Sequencing Platform"/>
            <person name="Russ C."/>
            <person name="Tyler B."/>
            <person name="Panabieres F."/>
            <person name="Shan W."/>
            <person name="Tripathy S."/>
            <person name="Grunwald N."/>
            <person name="Machado M."/>
            <person name="Young S.K."/>
            <person name="Zeng Q."/>
            <person name="Gargeya S."/>
            <person name="Fitzgerald M."/>
            <person name="Haas B."/>
            <person name="Abouelleil A."/>
            <person name="Alvarado L."/>
            <person name="Arachchi H.M."/>
            <person name="Berlin A."/>
            <person name="Chapman S.B."/>
            <person name="Gearin G."/>
            <person name="Goldberg J."/>
            <person name="Griggs A."/>
            <person name="Gujja S."/>
            <person name="Hansen M."/>
            <person name="Heiman D."/>
            <person name="Howarth C."/>
            <person name="Larimer J."/>
            <person name="Lui A."/>
            <person name="MacDonald P.J.P."/>
            <person name="McCowen C."/>
            <person name="Montmayeur A."/>
            <person name="Murphy C."/>
            <person name="Neiman D."/>
            <person name="Pearson M."/>
            <person name="Priest M."/>
            <person name="Roberts A."/>
            <person name="Saif S."/>
            <person name="Shea T."/>
            <person name="Sisk P."/>
            <person name="Stolte C."/>
            <person name="Sykes S."/>
            <person name="Wortman J."/>
            <person name="Nusbaum C."/>
            <person name="Birren B."/>
        </authorList>
    </citation>
    <scope>NUCLEOTIDE SEQUENCE [LARGE SCALE GENOMIC DNA]</scope>
    <source>
        <strain evidence="2">INRA-310</strain>
    </source>
</reference>
<dbReference type="GeneID" id="20190764"/>
<protein>
    <submittedName>
        <fullName evidence="1">Uncharacterized protein</fullName>
    </submittedName>
</protein>
<dbReference type="EMBL" id="KI669572">
    <property type="protein sequence ID" value="ETN14626.1"/>
    <property type="molecule type" value="Genomic_DNA"/>
</dbReference>